<feature type="active site" description="Charge relay system" evidence="7">
    <location>
        <position position="217"/>
    </location>
</feature>
<dbReference type="SUPFAM" id="SSF52743">
    <property type="entry name" value="Subtilisin-like"/>
    <property type="match status" value="1"/>
</dbReference>
<proteinExistence type="predicted"/>
<dbReference type="CDD" id="cd04056">
    <property type="entry name" value="Peptidases_S53"/>
    <property type="match status" value="1"/>
</dbReference>
<evidence type="ECO:0000256" key="3">
    <source>
        <dbReference type="ARBA" id="ARBA00022801"/>
    </source>
</evidence>
<dbReference type="Pfam" id="PF09286">
    <property type="entry name" value="Pro-kuma_activ"/>
    <property type="match status" value="1"/>
</dbReference>
<dbReference type="SMART" id="SM00944">
    <property type="entry name" value="Pro-kuma_activ"/>
    <property type="match status" value="1"/>
</dbReference>
<evidence type="ECO:0000256" key="1">
    <source>
        <dbReference type="ARBA" id="ARBA00022670"/>
    </source>
</evidence>
<feature type="binding site" evidence="7">
    <location>
        <position position="451"/>
    </location>
    <ligand>
        <name>Ca(2+)</name>
        <dbReference type="ChEBI" id="CHEBI:29108"/>
    </ligand>
</feature>
<keyword evidence="2 7" id="KW-0479">Metal-binding</keyword>
<keyword evidence="4 7" id="KW-0720">Serine protease</keyword>
<organism evidence="9 10">
    <name type="scientific">Naegleria fowleri</name>
    <name type="common">Brain eating amoeba</name>
    <dbReference type="NCBI Taxonomy" id="5763"/>
    <lineage>
        <taxon>Eukaryota</taxon>
        <taxon>Discoba</taxon>
        <taxon>Heterolobosea</taxon>
        <taxon>Tetramitia</taxon>
        <taxon>Eutetramitia</taxon>
        <taxon>Vahlkampfiidae</taxon>
        <taxon>Naegleria</taxon>
    </lineage>
</organism>
<keyword evidence="6" id="KW-0865">Zymogen</keyword>
<evidence type="ECO:0000256" key="7">
    <source>
        <dbReference type="PROSITE-ProRule" id="PRU01032"/>
    </source>
</evidence>
<gene>
    <name evidence="9" type="ORF">FDP41_013470</name>
</gene>
<dbReference type="InterPro" id="IPR050819">
    <property type="entry name" value="Tripeptidyl-peptidase_I"/>
</dbReference>
<dbReference type="AlphaFoldDB" id="A0A6A5BY24"/>
<dbReference type="SUPFAM" id="SSF54897">
    <property type="entry name" value="Protease propeptides/inhibitors"/>
    <property type="match status" value="1"/>
</dbReference>
<dbReference type="InterPro" id="IPR000209">
    <property type="entry name" value="Peptidase_S8/S53_dom"/>
</dbReference>
<dbReference type="PROSITE" id="PS51695">
    <property type="entry name" value="SEDOLISIN"/>
    <property type="match status" value="1"/>
</dbReference>
<dbReference type="GO" id="GO:0046872">
    <property type="term" value="F:metal ion binding"/>
    <property type="evidence" value="ECO:0007669"/>
    <property type="project" value="UniProtKB-UniRule"/>
</dbReference>
<evidence type="ECO:0000256" key="6">
    <source>
        <dbReference type="ARBA" id="ARBA00023145"/>
    </source>
</evidence>
<dbReference type="OMA" id="VIRTMNY"/>
<dbReference type="GO" id="GO:0004252">
    <property type="term" value="F:serine-type endopeptidase activity"/>
    <property type="evidence" value="ECO:0007669"/>
    <property type="project" value="UniProtKB-UniRule"/>
</dbReference>
<feature type="domain" description="Peptidase S53" evidence="8">
    <location>
        <begin position="150"/>
        <end position="473"/>
    </location>
</feature>
<feature type="binding site" evidence="7">
    <location>
        <position position="431"/>
    </location>
    <ligand>
        <name>Ca(2+)</name>
        <dbReference type="ChEBI" id="CHEBI:29108"/>
    </ligand>
</feature>
<reference evidence="9 10" key="1">
    <citation type="journal article" date="2019" name="Sci. Rep.">
        <title>Nanopore sequencing improves the draft genome of the human pathogenic amoeba Naegleria fowleri.</title>
        <authorList>
            <person name="Liechti N."/>
            <person name="Schurch N."/>
            <person name="Bruggmann R."/>
            <person name="Wittwer M."/>
        </authorList>
    </citation>
    <scope>NUCLEOTIDE SEQUENCE [LARGE SCALE GENOMIC DNA]</scope>
    <source>
        <strain evidence="9 10">ATCC 30894</strain>
    </source>
</reference>
<dbReference type="Gene3D" id="3.40.50.200">
    <property type="entry name" value="Peptidase S8/S53 domain"/>
    <property type="match status" value="2"/>
</dbReference>
<dbReference type="InterPro" id="IPR015366">
    <property type="entry name" value="S53_propep"/>
</dbReference>
<feature type="binding site" evidence="7">
    <location>
        <position position="432"/>
    </location>
    <ligand>
        <name>Ca(2+)</name>
        <dbReference type="ChEBI" id="CHEBI:29108"/>
    </ligand>
</feature>
<feature type="binding site" evidence="7">
    <location>
        <position position="453"/>
    </location>
    <ligand>
        <name>Ca(2+)</name>
        <dbReference type="ChEBI" id="CHEBI:29108"/>
    </ligand>
</feature>
<keyword evidence="5 7" id="KW-0106">Calcium</keyword>
<dbReference type="Pfam" id="PF00082">
    <property type="entry name" value="Peptidase_S8"/>
    <property type="match status" value="1"/>
</dbReference>
<keyword evidence="3 7" id="KW-0378">Hydrolase</keyword>
<feature type="active site" description="Charge relay system" evidence="7">
    <location>
        <position position="386"/>
    </location>
</feature>
<evidence type="ECO:0000313" key="9">
    <source>
        <dbReference type="EMBL" id="KAF0980256.1"/>
    </source>
</evidence>
<name>A0A6A5BY24_NAEFO</name>
<evidence type="ECO:0000256" key="2">
    <source>
        <dbReference type="ARBA" id="ARBA00022723"/>
    </source>
</evidence>
<comment type="caution">
    <text evidence="9">The sequence shown here is derived from an EMBL/GenBank/DDBJ whole genome shotgun (WGS) entry which is preliminary data.</text>
</comment>
<accession>A0A6A5BY24</accession>
<dbReference type="VEuPathDB" id="AmoebaDB:FDP41_013470"/>
<dbReference type="EMBL" id="VFQX01000019">
    <property type="protein sequence ID" value="KAF0980256.1"/>
    <property type="molecule type" value="Genomic_DNA"/>
</dbReference>
<dbReference type="InterPro" id="IPR030400">
    <property type="entry name" value="Sedolisin_dom"/>
</dbReference>
<dbReference type="RefSeq" id="XP_044564969.1">
    <property type="nucleotide sequence ID" value="XM_044704104.1"/>
</dbReference>
<dbReference type="InterPro" id="IPR036852">
    <property type="entry name" value="Peptidase_S8/S53_dom_sf"/>
</dbReference>
<dbReference type="PANTHER" id="PTHR14218:SF15">
    <property type="entry name" value="TRIPEPTIDYL-PEPTIDASE 1"/>
    <property type="match status" value="1"/>
</dbReference>
<dbReference type="CDD" id="cd11377">
    <property type="entry name" value="Pro-peptidase_S53"/>
    <property type="match status" value="1"/>
</dbReference>
<dbReference type="Proteomes" id="UP000444721">
    <property type="component" value="Unassembled WGS sequence"/>
</dbReference>
<evidence type="ECO:0000256" key="5">
    <source>
        <dbReference type="ARBA" id="ARBA00022837"/>
    </source>
</evidence>
<protein>
    <recommendedName>
        <fullName evidence="8">Peptidase S53 domain-containing protein</fullName>
    </recommendedName>
</protein>
<sequence>MVHLTFALKSQNLEWLQQKAMSVSDPSHPDHENYLTMREISQLTKPSPQHQELVLHYIRTIPGAVVLHVSKHENFISCLLPISSVNKYLKANMQPYVHQESRTVLYRSMEIGYSLPYEISQIVSFVSGIVRIPNMKYFVKSNRVSDSNIPITPHVIWKRYNITMSTMINSQSSQAVASFLGQYFSYKDLSQFQSAFNLVRQSPSVMGPNDESQPGVEASLDVQYVFKCVFHIMGVGYKINTLIVSTPGISNITQQEPFIDWIIKQQEMGDASPWVHSVSYGDDENTGTKFSPTWPNTSWWVTSVGSTQPSDQYWEDSVFWSGGGFSTLYQAPTWQKDAISHYLSKSGIPPSSFFNVNGRAYPDVAALGVNYQVVVGGSMRPVGGTSAACPCFAGIVSLMNDARFSVGKKPLGFLNIYLYQTMSQTRGAFFDIVHGYNAAAPCPVGFPATSGYDAVSGWGVPNFTILREVALKK</sequence>
<evidence type="ECO:0000313" key="10">
    <source>
        <dbReference type="Proteomes" id="UP000444721"/>
    </source>
</evidence>
<comment type="cofactor">
    <cofactor evidence="7">
        <name>Ca(2+)</name>
        <dbReference type="ChEBI" id="CHEBI:29108"/>
    </cofactor>
    <text evidence="7">Binds 1 Ca(2+) ion per subunit.</text>
</comment>
<dbReference type="GO" id="GO:0006508">
    <property type="term" value="P:proteolysis"/>
    <property type="evidence" value="ECO:0007669"/>
    <property type="project" value="UniProtKB-KW"/>
</dbReference>
<evidence type="ECO:0000259" key="8">
    <source>
        <dbReference type="PROSITE" id="PS51695"/>
    </source>
</evidence>
<dbReference type="PANTHER" id="PTHR14218">
    <property type="entry name" value="PROTEASE S8 TRIPEPTIDYL PEPTIDASE I CLN2"/>
    <property type="match status" value="1"/>
</dbReference>
<dbReference type="GO" id="GO:0008240">
    <property type="term" value="F:tripeptidyl-peptidase activity"/>
    <property type="evidence" value="ECO:0007669"/>
    <property type="project" value="TreeGrafter"/>
</dbReference>
<dbReference type="VEuPathDB" id="AmoebaDB:NfTy_028680"/>
<keyword evidence="10" id="KW-1185">Reference proteome</keyword>
<dbReference type="VEuPathDB" id="AmoebaDB:NF0007890"/>
<feature type="active site" description="Charge relay system" evidence="7">
    <location>
        <position position="221"/>
    </location>
</feature>
<keyword evidence="1 7" id="KW-0645">Protease</keyword>
<dbReference type="OrthoDB" id="2919105at2759"/>
<evidence type="ECO:0000256" key="4">
    <source>
        <dbReference type="ARBA" id="ARBA00022825"/>
    </source>
</evidence>
<dbReference type="GeneID" id="68120685"/>